<sequence>MGCRRTDRCRNALKAVATTAAIGCRGQQGVGGTSYDAVGGGNRDRRSPLGSSALRSPCQQLLKS</sequence>
<proteinExistence type="predicted"/>
<evidence type="ECO:0000313" key="3">
    <source>
        <dbReference type="Proteomes" id="UP000688947"/>
    </source>
</evidence>
<dbReference type="Proteomes" id="UP000688947">
    <property type="component" value="Unassembled WGS sequence"/>
</dbReference>
<reference evidence="2" key="1">
    <citation type="submission" date="2021-01" db="EMBL/GenBank/DDBJ databases">
        <title>Phytophthora aleatoria, a newly-described species from Pinus radiata is distinct from Phytophthora cactorum isolates based on comparative genomics.</title>
        <authorList>
            <person name="Mcdougal R."/>
            <person name="Panda P."/>
            <person name="Williams N."/>
            <person name="Studholme D.J."/>
        </authorList>
    </citation>
    <scope>NUCLEOTIDE SEQUENCE</scope>
    <source>
        <strain evidence="2">NZFS 3830</strain>
    </source>
</reference>
<organism evidence="2 3">
    <name type="scientific">Phytophthora cactorum</name>
    <dbReference type="NCBI Taxonomy" id="29920"/>
    <lineage>
        <taxon>Eukaryota</taxon>
        <taxon>Sar</taxon>
        <taxon>Stramenopiles</taxon>
        <taxon>Oomycota</taxon>
        <taxon>Peronosporomycetes</taxon>
        <taxon>Peronosporales</taxon>
        <taxon>Peronosporaceae</taxon>
        <taxon>Phytophthora</taxon>
    </lineage>
</organism>
<gene>
    <name evidence="2" type="ORF">JG687_00019640</name>
</gene>
<dbReference type="AlphaFoldDB" id="A0A8T1TIR3"/>
<comment type="caution">
    <text evidence="2">The sequence shown here is derived from an EMBL/GenBank/DDBJ whole genome shotgun (WGS) entry which is preliminary data.</text>
</comment>
<dbReference type="EMBL" id="JAENGZ010003543">
    <property type="protein sequence ID" value="KAG6941452.1"/>
    <property type="molecule type" value="Genomic_DNA"/>
</dbReference>
<feature type="region of interest" description="Disordered" evidence="1">
    <location>
        <begin position="29"/>
        <end position="64"/>
    </location>
</feature>
<feature type="compositionally biased region" description="Polar residues" evidence="1">
    <location>
        <begin position="49"/>
        <end position="64"/>
    </location>
</feature>
<protein>
    <submittedName>
        <fullName evidence="2">Uncharacterized protein</fullName>
    </submittedName>
</protein>
<name>A0A8T1TIR3_9STRA</name>
<evidence type="ECO:0000313" key="2">
    <source>
        <dbReference type="EMBL" id="KAG6941452.1"/>
    </source>
</evidence>
<accession>A0A8T1TIR3</accession>
<evidence type="ECO:0000256" key="1">
    <source>
        <dbReference type="SAM" id="MobiDB-lite"/>
    </source>
</evidence>